<organism evidence="2 3">
    <name type="scientific">Zea mays</name>
    <name type="common">Maize</name>
    <dbReference type="NCBI Taxonomy" id="4577"/>
    <lineage>
        <taxon>Eukaryota</taxon>
        <taxon>Viridiplantae</taxon>
        <taxon>Streptophyta</taxon>
        <taxon>Embryophyta</taxon>
        <taxon>Tracheophyta</taxon>
        <taxon>Spermatophyta</taxon>
        <taxon>Magnoliopsida</taxon>
        <taxon>Liliopsida</taxon>
        <taxon>Poales</taxon>
        <taxon>Poaceae</taxon>
        <taxon>PACMAD clade</taxon>
        <taxon>Panicoideae</taxon>
        <taxon>Andropogonodae</taxon>
        <taxon>Andropogoneae</taxon>
        <taxon>Tripsacinae</taxon>
        <taxon>Zea</taxon>
    </lineage>
</organism>
<keyword evidence="3" id="KW-1185">Reference proteome</keyword>
<dbReference type="EnsemblPlants" id="Zm00001eb028450_T002">
    <property type="protein sequence ID" value="Zm00001eb028450_P002"/>
    <property type="gene ID" value="Zm00001eb028450"/>
</dbReference>
<evidence type="ECO:0000313" key="2">
    <source>
        <dbReference type="EnsemblPlants" id="Zm00001eb028450_P002"/>
    </source>
</evidence>
<sequence>MADWQTTLASLDPTQEPKAETAAVSSAKPSYLHGDLTRSPCTPSTPTHRFAVPTQRAGAEGEPDPNGQGNRKGKFFFPKREQARSGVGSGAGKGSKNLGYEEGELTAPEMKGTCAAAEREGTEGTSRALLIHIRSSAASFIPLAGELLSAGAVSRLSSALIFLLYPASRRALKSQARKEMEAQGFTNGHATWTSAMSSFMLSYLSNLCAHNSKISDFRLMYTFIIIQFKTRKKAKKRDSEDEGLIAAFKSVGDTLSSAIEKVATGDTDVPDDLFDSLINLPVLSKPTYLCISIIWWRALTLLEPSTSCHSTTS</sequence>
<reference evidence="2" key="2">
    <citation type="submission" date="2019-07" db="EMBL/GenBank/DDBJ databases">
        <authorList>
            <person name="Seetharam A."/>
            <person name="Woodhouse M."/>
            <person name="Cannon E."/>
        </authorList>
    </citation>
    <scope>NUCLEOTIDE SEQUENCE [LARGE SCALE GENOMIC DNA]</scope>
    <source>
        <strain evidence="2">cv. B73</strain>
    </source>
</reference>
<dbReference type="PANTHER" id="PTHR47865">
    <property type="entry name" value="OS05G0580550 PROTEIN"/>
    <property type="match status" value="1"/>
</dbReference>
<dbReference type="AlphaFoldDB" id="A0A804LQF8"/>
<reference evidence="3" key="1">
    <citation type="submission" date="2015-12" db="EMBL/GenBank/DDBJ databases">
        <title>Update maize B73 reference genome by single molecule sequencing technologies.</title>
        <authorList>
            <consortium name="Maize Genome Sequencing Project"/>
            <person name="Ware D."/>
        </authorList>
    </citation>
    <scope>NUCLEOTIDE SEQUENCE [LARGE SCALE GENOMIC DNA]</scope>
    <source>
        <strain evidence="3">cv. B73</strain>
    </source>
</reference>
<dbReference type="PANTHER" id="PTHR47865:SF1">
    <property type="entry name" value="OS08G0106700 PROTEIN"/>
    <property type="match status" value="1"/>
</dbReference>
<reference evidence="2" key="3">
    <citation type="submission" date="2021-05" db="UniProtKB">
        <authorList>
            <consortium name="EnsemblPlants"/>
        </authorList>
    </citation>
    <scope>IDENTIFICATION</scope>
    <source>
        <strain evidence="2">cv. B73</strain>
    </source>
</reference>
<name>A0A804LQF8_MAIZE</name>
<dbReference type="InParanoid" id="A0A804LQF8"/>
<evidence type="ECO:0000256" key="1">
    <source>
        <dbReference type="SAM" id="MobiDB-lite"/>
    </source>
</evidence>
<feature type="compositionally biased region" description="Polar residues" evidence="1">
    <location>
        <begin position="1"/>
        <end position="13"/>
    </location>
</feature>
<feature type="region of interest" description="Disordered" evidence="1">
    <location>
        <begin position="1"/>
        <end position="99"/>
    </location>
</feature>
<dbReference type="Gramene" id="Zm00001eb028450_T002">
    <property type="protein sequence ID" value="Zm00001eb028450_P002"/>
    <property type="gene ID" value="Zm00001eb028450"/>
</dbReference>
<evidence type="ECO:0000313" key="3">
    <source>
        <dbReference type="Proteomes" id="UP000007305"/>
    </source>
</evidence>
<proteinExistence type="predicted"/>
<accession>A0A804LQF8</accession>
<dbReference type="Proteomes" id="UP000007305">
    <property type="component" value="Chromosome 1"/>
</dbReference>
<protein>
    <submittedName>
        <fullName evidence="2">Uncharacterized protein</fullName>
    </submittedName>
</protein>